<keyword evidence="4 8" id="KW-0812">Transmembrane</keyword>
<comment type="caution">
    <text evidence="8">Lacks conserved residue(s) required for the propagation of feature annotation.</text>
</comment>
<dbReference type="EMBL" id="CAXLJM020000038">
    <property type="protein sequence ID" value="CAL8106660.1"/>
    <property type="molecule type" value="Genomic_DNA"/>
</dbReference>
<accession>A0ABP1QKN5</accession>
<evidence type="ECO:0000256" key="1">
    <source>
        <dbReference type="ARBA" id="ARBA00004477"/>
    </source>
</evidence>
<dbReference type="InterPro" id="IPR018937">
    <property type="entry name" value="MMgT"/>
</dbReference>
<comment type="similarity">
    <text evidence="2 8">Belongs to the membrane magnesium transporter (TC 1.A.67) family.</text>
</comment>
<evidence type="ECO:0000256" key="4">
    <source>
        <dbReference type="ARBA" id="ARBA00022692"/>
    </source>
</evidence>
<keyword evidence="5 8" id="KW-0256">Endoplasmic reticulum</keyword>
<keyword evidence="8" id="KW-0460">Magnesium</keyword>
<dbReference type="PANTHER" id="PTHR21181">
    <property type="match status" value="1"/>
</dbReference>
<comment type="subcellular location">
    <subcellularLocation>
        <location evidence="1">Endoplasmic reticulum membrane</location>
        <topology evidence="1">Multi-pass membrane protein</topology>
    </subcellularLocation>
    <subcellularLocation>
        <location evidence="8">Golgi apparatus membrane</location>
        <topology evidence="8">Multi-pass membrane protein</topology>
    </subcellularLocation>
    <subcellularLocation>
        <location evidence="8">Early endosome membrane</location>
        <topology evidence="8">Multi-pass membrane protein</topology>
    </subcellularLocation>
</comment>
<keyword evidence="8" id="KW-0813">Transport</keyword>
<feature type="transmembrane region" description="Helical" evidence="8">
    <location>
        <begin position="41"/>
        <end position="60"/>
    </location>
</feature>
<dbReference type="Pfam" id="PF10270">
    <property type="entry name" value="MMgT"/>
    <property type="match status" value="1"/>
</dbReference>
<organism evidence="9 10">
    <name type="scientific">Orchesella dallaii</name>
    <dbReference type="NCBI Taxonomy" id="48710"/>
    <lineage>
        <taxon>Eukaryota</taxon>
        <taxon>Metazoa</taxon>
        <taxon>Ecdysozoa</taxon>
        <taxon>Arthropoda</taxon>
        <taxon>Hexapoda</taxon>
        <taxon>Collembola</taxon>
        <taxon>Entomobryomorpha</taxon>
        <taxon>Entomobryoidea</taxon>
        <taxon>Orchesellidae</taxon>
        <taxon>Orchesellinae</taxon>
        <taxon>Orchesella</taxon>
    </lineage>
</organism>
<dbReference type="Proteomes" id="UP001642540">
    <property type="component" value="Unassembled WGS sequence"/>
</dbReference>
<evidence type="ECO:0000256" key="2">
    <source>
        <dbReference type="ARBA" id="ARBA00006109"/>
    </source>
</evidence>
<evidence type="ECO:0000256" key="8">
    <source>
        <dbReference type="RuleBase" id="RU367002"/>
    </source>
</evidence>
<keyword evidence="7 8" id="KW-0472">Membrane</keyword>
<reference evidence="9 10" key="1">
    <citation type="submission" date="2024-08" db="EMBL/GenBank/DDBJ databases">
        <authorList>
            <person name="Cucini C."/>
            <person name="Frati F."/>
        </authorList>
    </citation>
    <scope>NUCLEOTIDE SEQUENCE [LARGE SCALE GENOMIC DNA]</scope>
</reference>
<evidence type="ECO:0000256" key="3">
    <source>
        <dbReference type="ARBA" id="ARBA00011276"/>
    </source>
</evidence>
<comment type="caution">
    <text evidence="9">The sequence shown here is derived from an EMBL/GenBank/DDBJ whole genome shotgun (WGS) entry which is preliminary data.</text>
</comment>
<keyword evidence="8" id="KW-0333">Golgi apparatus</keyword>
<evidence type="ECO:0000256" key="6">
    <source>
        <dbReference type="ARBA" id="ARBA00022989"/>
    </source>
</evidence>
<name>A0ABP1QKN5_9HEXA</name>
<comment type="subunit">
    <text evidence="3">Component of the ER membrane protein complex (EMC).</text>
</comment>
<keyword evidence="10" id="KW-1185">Reference proteome</keyword>
<evidence type="ECO:0000313" key="9">
    <source>
        <dbReference type="EMBL" id="CAL8106660.1"/>
    </source>
</evidence>
<dbReference type="PANTHER" id="PTHR21181:SF7">
    <property type="entry name" value="ER MEMBRANE PROTEIN COMPLEX SUBUNIT 5"/>
    <property type="match status" value="1"/>
</dbReference>
<gene>
    <name evidence="9" type="ORF">ODALV1_LOCUS12426</name>
</gene>
<evidence type="ECO:0000256" key="5">
    <source>
        <dbReference type="ARBA" id="ARBA00022824"/>
    </source>
</evidence>
<proteinExistence type="inferred from homology"/>
<keyword evidence="8" id="KW-0967">Endosome</keyword>
<comment type="function">
    <text evidence="8">Part of the endoplasmic reticulum membrane protein complex (EMC) that enables the energy-independent insertion into endoplasmic reticulum membranes of newly synthesized membrane proteins. May be involved in Mg(2+) transport.</text>
</comment>
<evidence type="ECO:0000256" key="7">
    <source>
        <dbReference type="ARBA" id="ARBA00023136"/>
    </source>
</evidence>
<evidence type="ECO:0000313" key="10">
    <source>
        <dbReference type="Proteomes" id="UP001642540"/>
    </source>
</evidence>
<sequence>MAQTIGKIGVLVGVMLLCHTGYSVSQHLQFLRYNEDEFTSLPLDMVLEALLGVALAIWGASATKTFKEIRAVEDIACKSYESFFNRPNFMTFNHRGKKLFGMTN</sequence>
<protein>
    <recommendedName>
        <fullName evidence="8">Membrane magnesium transporter</fullName>
    </recommendedName>
</protein>
<keyword evidence="6 8" id="KW-1133">Transmembrane helix</keyword>